<gene>
    <name evidence="5" type="ORF">DCW38_08205</name>
</gene>
<dbReference type="CDD" id="cd07033">
    <property type="entry name" value="TPP_PYR_DXS_TK_like"/>
    <property type="match status" value="1"/>
</dbReference>
<evidence type="ECO:0000256" key="3">
    <source>
        <dbReference type="ARBA" id="ARBA00023052"/>
    </source>
</evidence>
<dbReference type="Gene3D" id="3.40.50.920">
    <property type="match status" value="1"/>
</dbReference>
<dbReference type="PANTHER" id="PTHR43825">
    <property type="entry name" value="PYRUVATE DEHYDROGENASE E1 COMPONENT"/>
    <property type="match status" value="1"/>
</dbReference>
<keyword evidence="3" id="KW-0786">Thiamine pyrophosphate</keyword>
<name>A0A350HC77_UNCW3</name>
<evidence type="ECO:0000256" key="1">
    <source>
        <dbReference type="ARBA" id="ARBA00001964"/>
    </source>
</evidence>
<protein>
    <submittedName>
        <fullName evidence="5">Transketolase</fullName>
    </submittedName>
</protein>
<dbReference type="Gene3D" id="3.40.50.970">
    <property type="match status" value="1"/>
</dbReference>
<comment type="cofactor">
    <cofactor evidence="1">
        <name>thiamine diphosphate</name>
        <dbReference type="ChEBI" id="CHEBI:58937"/>
    </cofactor>
</comment>
<dbReference type="EMBL" id="DMZY01000243">
    <property type="protein sequence ID" value="HAV93143.1"/>
    <property type="molecule type" value="Genomic_DNA"/>
</dbReference>
<accession>A0A350HC77</accession>
<reference evidence="5 6" key="1">
    <citation type="journal article" date="2018" name="Nat. Biotechnol.">
        <title>A standardized bacterial taxonomy based on genome phylogeny substantially revises the tree of life.</title>
        <authorList>
            <person name="Parks D.H."/>
            <person name="Chuvochina M."/>
            <person name="Waite D.W."/>
            <person name="Rinke C."/>
            <person name="Skarshewski A."/>
            <person name="Chaumeil P.A."/>
            <person name="Hugenholtz P."/>
        </authorList>
    </citation>
    <scope>NUCLEOTIDE SEQUENCE [LARGE SCALE GENOMIC DNA]</scope>
    <source>
        <strain evidence="5">UBA9956</strain>
    </source>
</reference>
<dbReference type="InterPro" id="IPR033248">
    <property type="entry name" value="Transketolase_C"/>
</dbReference>
<evidence type="ECO:0000259" key="4">
    <source>
        <dbReference type="SMART" id="SM00861"/>
    </source>
</evidence>
<sequence length="312" mass="34516">MPEKKSLRTEYGKTLVELGKKHDDLIVLDADLAKSTKTELFKKEFPERFFDMGISEADMIATASGFSSVGLKPFCSSFAMFLTGRVYDQIRNSVAYPHWNVKMVSTHAGISVGEDGASHQCNEDIALMRVLPGMTLLCPSDAFMTAHLTKKLYEYESYAYMRLPRNDLDVLYSENDSFEIGKSVVHKIGRDITIIACGAMVSIAKSTLLRFQSLGIDAGLIDMYSIKPLDAESLAQALNKSKALIIAEEHSVIGGLGSAVAQFSSERRPLPIAFIGIEDVFGESGFPDSLFLKYNLTEEAILKKGKMLYDKF</sequence>
<evidence type="ECO:0000313" key="6">
    <source>
        <dbReference type="Proteomes" id="UP000264062"/>
    </source>
</evidence>
<dbReference type="InterPro" id="IPR029061">
    <property type="entry name" value="THDP-binding"/>
</dbReference>
<dbReference type="InterPro" id="IPR005475">
    <property type="entry name" value="Transketolase-like_Pyr-bd"/>
</dbReference>
<feature type="domain" description="Transketolase-like pyrimidine-binding" evidence="4">
    <location>
        <begin position="5"/>
        <end position="170"/>
    </location>
</feature>
<dbReference type="SMART" id="SM00861">
    <property type="entry name" value="Transket_pyr"/>
    <property type="match status" value="1"/>
</dbReference>
<dbReference type="Pfam" id="PF02779">
    <property type="entry name" value="Transket_pyr"/>
    <property type="match status" value="1"/>
</dbReference>
<comment type="caution">
    <text evidence="5">The sequence shown here is derived from an EMBL/GenBank/DDBJ whole genome shotgun (WGS) entry which is preliminary data.</text>
</comment>
<dbReference type="Proteomes" id="UP000264062">
    <property type="component" value="Unassembled WGS sequence"/>
</dbReference>
<organism evidence="5 6">
    <name type="scientific">candidate division WOR-3 bacterium</name>
    <dbReference type="NCBI Taxonomy" id="2052148"/>
    <lineage>
        <taxon>Bacteria</taxon>
        <taxon>Bacteria division WOR-3</taxon>
    </lineage>
</organism>
<evidence type="ECO:0000256" key="2">
    <source>
        <dbReference type="ARBA" id="ARBA00007131"/>
    </source>
</evidence>
<proteinExistence type="inferred from homology"/>
<dbReference type="SUPFAM" id="SSF52922">
    <property type="entry name" value="TK C-terminal domain-like"/>
    <property type="match status" value="1"/>
</dbReference>
<dbReference type="InterPro" id="IPR009014">
    <property type="entry name" value="Transketo_C/PFOR_II"/>
</dbReference>
<dbReference type="FunFam" id="3.40.50.970:FF:000129">
    <property type="entry name" value="Transketolase"/>
    <property type="match status" value="1"/>
</dbReference>
<comment type="similarity">
    <text evidence="2">Belongs to the transketolase family.</text>
</comment>
<dbReference type="InterPro" id="IPR051157">
    <property type="entry name" value="PDH/Transketolase"/>
</dbReference>
<dbReference type="Pfam" id="PF02780">
    <property type="entry name" value="Transketolase_C"/>
    <property type="match status" value="1"/>
</dbReference>
<evidence type="ECO:0000313" key="5">
    <source>
        <dbReference type="EMBL" id="HAV93143.1"/>
    </source>
</evidence>
<dbReference type="AlphaFoldDB" id="A0A350HC77"/>
<dbReference type="PANTHER" id="PTHR43825:SF1">
    <property type="entry name" value="TRANSKETOLASE-LIKE PYRIMIDINE-BINDING DOMAIN-CONTAINING PROTEIN"/>
    <property type="match status" value="1"/>
</dbReference>
<dbReference type="SUPFAM" id="SSF52518">
    <property type="entry name" value="Thiamin diphosphate-binding fold (THDP-binding)"/>
    <property type="match status" value="1"/>
</dbReference>